<comment type="caution">
    <text evidence="1">The sequence shown here is derived from an EMBL/GenBank/DDBJ whole genome shotgun (WGS) entry which is preliminary data.</text>
</comment>
<accession>A0AAV4XFC6</accession>
<gene>
    <name evidence="1" type="ORF">CEXT_436941</name>
</gene>
<sequence>MKQNLEWNRAFQPQPQLSICAKSLLFTPVIFPGRHSCRIKRRVPCSPGKIAGHHFQFFSDFPLILERQDGKYGFFQFFFSPDRERGMEGNMKQNLESNQAFKPQPHLSICAKSLLFTPVVFRDVVPVELGMFFLPVSELGKREKGWFESVQIFLFKNDMG</sequence>
<dbReference type="AlphaFoldDB" id="A0AAV4XFC6"/>
<dbReference type="Proteomes" id="UP001054945">
    <property type="component" value="Unassembled WGS sequence"/>
</dbReference>
<organism evidence="1 2">
    <name type="scientific">Caerostris extrusa</name>
    <name type="common">Bark spider</name>
    <name type="synonym">Caerostris bankana</name>
    <dbReference type="NCBI Taxonomy" id="172846"/>
    <lineage>
        <taxon>Eukaryota</taxon>
        <taxon>Metazoa</taxon>
        <taxon>Ecdysozoa</taxon>
        <taxon>Arthropoda</taxon>
        <taxon>Chelicerata</taxon>
        <taxon>Arachnida</taxon>
        <taxon>Araneae</taxon>
        <taxon>Araneomorphae</taxon>
        <taxon>Entelegynae</taxon>
        <taxon>Araneoidea</taxon>
        <taxon>Araneidae</taxon>
        <taxon>Caerostris</taxon>
    </lineage>
</organism>
<evidence type="ECO:0000313" key="2">
    <source>
        <dbReference type="Proteomes" id="UP001054945"/>
    </source>
</evidence>
<name>A0AAV4XFC6_CAEEX</name>
<keyword evidence="2" id="KW-1185">Reference proteome</keyword>
<protein>
    <submittedName>
        <fullName evidence="1">Uncharacterized protein</fullName>
    </submittedName>
</protein>
<dbReference type="EMBL" id="BPLR01000255">
    <property type="protein sequence ID" value="GIY93309.1"/>
    <property type="molecule type" value="Genomic_DNA"/>
</dbReference>
<evidence type="ECO:0000313" key="1">
    <source>
        <dbReference type="EMBL" id="GIY93309.1"/>
    </source>
</evidence>
<proteinExistence type="predicted"/>
<reference evidence="1 2" key="1">
    <citation type="submission" date="2021-06" db="EMBL/GenBank/DDBJ databases">
        <title>Caerostris extrusa draft genome.</title>
        <authorList>
            <person name="Kono N."/>
            <person name="Arakawa K."/>
        </authorList>
    </citation>
    <scope>NUCLEOTIDE SEQUENCE [LARGE SCALE GENOMIC DNA]</scope>
</reference>